<dbReference type="Pfam" id="PF03466">
    <property type="entry name" value="LysR_substrate"/>
    <property type="match status" value="1"/>
</dbReference>
<gene>
    <name evidence="6" type="ORF">GCM10023144_39450</name>
</gene>
<dbReference type="InterPro" id="IPR036390">
    <property type="entry name" value="WH_DNA-bd_sf"/>
</dbReference>
<dbReference type="Gene3D" id="1.10.10.10">
    <property type="entry name" value="Winged helix-like DNA-binding domain superfamily/Winged helix DNA-binding domain"/>
    <property type="match status" value="1"/>
</dbReference>
<name>A0ABP8HJP9_9BURK</name>
<dbReference type="InterPro" id="IPR058163">
    <property type="entry name" value="LysR-type_TF_proteobact-type"/>
</dbReference>
<reference evidence="7" key="1">
    <citation type="journal article" date="2019" name="Int. J. Syst. Evol. Microbiol.">
        <title>The Global Catalogue of Microorganisms (GCM) 10K type strain sequencing project: providing services to taxonomists for standard genome sequencing and annotation.</title>
        <authorList>
            <consortium name="The Broad Institute Genomics Platform"/>
            <consortium name="The Broad Institute Genome Sequencing Center for Infectious Disease"/>
            <person name="Wu L."/>
            <person name="Ma J."/>
        </authorList>
    </citation>
    <scope>NUCLEOTIDE SEQUENCE [LARGE SCALE GENOMIC DNA]</scope>
    <source>
        <strain evidence="7">JCM 17666</strain>
    </source>
</reference>
<evidence type="ECO:0000256" key="3">
    <source>
        <dbReference type="ARBA" id="ARBA00023125"/>
    </source>
</evidence>
<dbReference type="InterPro" id="IPR005119">
    <property type="entry name" value="LysR_subst-bd"/>
</dbReference>
<protein>
    <submittedName>
        <fullName evidence="6">LysR substrate-binding domain-containing protein</fullName>
    </submittedName>
</protein>
<comment type="caution">
    <text evidence="6">The sequence shown here is derived from an EMBL/GenBank/DDBJ whole genome shotgun (WGS) entry which is preliminary data.</text>
</comment>
<dbReference type="InterPro" id="IPR000847">
    <property type="entry name" value="LysR_HTH_N"/>
</dbReference>
<dbReference type="EMBL" id="BAABFO010000024">
    <property type="protein sequence ID" value="GAA4340144.1"/>
    <property type="molecule type" value="Genomic_DNA"/>
</dbReference>
<keyword evidence="3" id="KW-0238">DNA-binding</keyword>
<dbReference type="Gene3D" id="3.40.190.290">
    <property type="match status" value="1"/>
</dbReference>
<accession>A0ABP8HJP9</accession>
<evidence type="ECO:0000313" key="6">
    <source>
        <dbReference type="EMBL" id="GAA4340144.1"/>
    </source>
</evidence>
<evidence type="ECO:0000256" key="4">
    <source>
        <dbReference type="ARBA" id="ARBA00023163"/>
    </source>
</evidence>
<proteinExistence type="inferred from homology"/>
<dbReference type="InterPro" id="IPR036388">
    <property type="entry name" value="WH-like_DNA-bd_sf"/>
</dbReference>
<dbReference type="PRINTS" id="PR00039">
    <property type="entry name" value="HTHLYSR"/>
</dbReference>
<keyword evidence="2" id="KW-0805">Transcription regulation</keyword>
<organism evidence="6 7">
    <name type="scientific">Pigmentiphaga soli</name>
    <dbReference type="NCBI Taxonomy" id="1007095"/>
    <lineage>
        <taxon>Bacteria</taxon>
        <taxon>Pseudomonadati</taxon>
        <taxon>Pseudomonadota</taxon>
        <taxon>Betaproteobacteria</taxon>
        <taxon>Burkholderiales</taxon>
        <taxon>Alcaligenaceae</taxon>
        <taxon>Pigmentiphaga</taxon>
    </lineage>
</organism>
<dbReference type="CDD" id="cd08422">
    <property type="entry name" value="PBP2_CrgA_like"/>
    <property type="match status" value="1"/>
</dbReference>
<dbReference type="Pfam" id="PF00126">
    <property type="entry name" value="HTH_1"/>
    <property type="match status" value="1"/>
</dbReference>
<evidence type="ECO:0000313" key="7">
    <source>
        <dbReference type="Proteomes" id="UP001501671"/>
    </source>
</evidence>
<dbReference type="SUPFAM" id="SSF53850">
    <property type="entry name" value="Periplasmic binding protein-like II"/>
    <property type="match status" value="1"/>
</dbReference>
<comment type="similarity">
    <text evidence="1">Belongs to the LysR transcriptional regulatory family.</text>
</comment>
<dbReference type="PANTHER" id="PTHR30537:SF5">
    <property type="entry name" value="HTH-TYPE TRANSCRIPTIONAL ACTIVATOR TTDR-RELATED"/>
    <property type="match status" value="1"/>
</dbReference>
<dbReference type="SUPFAM" id="SSF46785">
    <property type="entry name" value="Winged helix' DNA-binding domain"/>
    <property type="match status" value="1"/>
</dbReference>
<feature type="domain" description="HTH lysR-type" evidence="5">
    <location>
        <begin position="1"/>
        <end position="53"/>
    </location>
</feature>
<keyword evidence="4" id="KW-0804">Transcription</keyword>
<keyword evidence="7" id="KW-1185">Reference proteome</keyword>
<evidence type="ECO:0000256" key="2">
    <source>
        <dbReference type="ARBA" id="ARBA00023015"/>
    </source>
</evidence>
<dbReference type="Proteomes" id="UP001501671">
    <property type="component" value="Unassembled WGS sequence"/>
</dbReference>
<sequence length="297" mass="33102">MEVFISVYESGSFSTAARALNKTPSSISKLIQRLEDRLGAQLFYRNSRSVRPTEDGRTFFLHGQRAVEAMADAETAVAGKSGRLVGRVRIATMLTFAKYQIAPLIPEFSRRFPDLEIEFHLAPVHADLLENGIDLSIRSGPLEDSSLVSKHLASSRWTLCASPEYLARHGVPKRPEDLKGHNCLKFAMPTHWNNWHFNVPAGLDAPPGGSMSADQGDMLLELARHGVGIVRLAQFHIHGDLQRGTLVPLLEDFESMTPEPLTMVYPARRNLSQKVAAVVAFLEEKFGHVPPWERNTR</sequence>
<evidence type="ECO:0000259" key="5">
    <source>
        <dbReference type="PROSITE" id="PS50931"/>
    </source>
</evidence>
<evidence type="ECO:0000256" key="1">
    <source>
        <dbReference type="ARBA" id="ARBA00009437"/>
    </source>
</evidence>
<dbReference type="PANTHER" id="PTHR30537">
    <property type="entry name" value="HTH-TYPE TRANSCRIPTIONAL REGULATOR"/>
    <property type="match status" value="1"/>
</dbReference>
<dbReference type="PROSITE" id="PS50931">
    <property type="entry name" value="HTH_LYSR"/>
    <property type="match status" value="1"/>
</dbReference>